<name>A0AAD7BRT8_9AGAR</name>
<feature type="domain" description="MYND-type" evidence="5">
    <location>
        <begin position="22"/>
        <end position="61"/>
    </location>
</feature>
<dbReference type="Proteomes" id="UP001221142">
    <property type="component" value="Unassembled WGS sequence"/>
</dbReference>
<evidence type="ECO:0000256" key="2">
    <source>
        <dbReference type="ARBA" id="ARBA00022771"/>
    </source>
</evidence>
<keyword evidence="7" id="KW-1185">Reference proteome</keyword>
<proteinExistence type="predicted"/>
<evidence type="ECO:0000256" key="1">
    <source>
        <dbReference type="ARBA" id="ARBA00022723"/>
    </source>
</evidence>
<dbReference type="AlphaFoldDB" id="A0AAD7BRT8"/>
<gene>
    <name evidence="6" type="ORF">FB45DRAFT_834749</name>
</gene>
<dbReference type="Pfam" id="PF20179">
    <property type="entry name" value="MSS51_C"/>
    <property type="match status" value="1"/>
</dbReference>
<evidence type="ECO:0000313" key="6">
    <source>
        <dbReference type="EMBL" id="KAJ7628765.1"/>
    </source>
</evidence>
<sequence length="469" mass="52874">MQDDSRPNFPPLTARMGQACYYHSCFKGDAAPLSRCGGCRRAAYCSPAIHQLDWSSHKSLCKTIAKVEASITVSALFADEIVQEYVRGFTKQVLTCLRLSQRLLLTGSRSLTAVEETLIKDEPRCMVCTRTDHLMRIEAATSGTTSEGLIPCPDCSFSFCCSSAHWEAAFALHHAPCDDARVGTRSQCQINVELRTQLRFENVLAKERGHGRRCGWVPARVKAAWTSLEGSTWESEFGDELRKFYKIPAWSPTAPWIRMVSDTLSMAMTILYGLEKLNKDDAWTRKKTLTVHILVGPLAFECHASTMFEEILHRLPEVKTLKIVFCGPTVPERVTENCETCPQCTRRGNKRIHEYVVQTYHQFVERKGSRFEPPDLCVAFNSAVPVSPQWTHREKTYQLLVDRKIPSLFTAYNREEAEMEAAELRMDGATLHPALGTMKNLWGSLHPLPAPHKQYGFYTPSGWVAGGFN</sequence>
<dbReference type="EMBL" id="JARKIF010000010">
    <property type="protein sequence ID" value="KAJ7628765.1"/>
    <property type="molecule type" value="Genomic_DNA"/>
</dbReference>
<reference evidence="6" key="1">
    <citation type="submission" date="2023-03" db="EMBL/GenBank/DDBJ databases">
        <title>Massive genome expansion in bonnet fungi (Mycena s.s.) driven by repeated elements and novel gene families across ecological guilds.</title>
        <authorList>
            <consortium name="Lawrence Berkeley National Laboratory"/>
            <person name="Harder C.B."/>
            <person name="Miyauchi S."/>
            <person name="Viragh M."/>
            <person name="Kuo A."/>
            <person name="Thoen E."/>
            <person name="Andreopoulos B."/>
            <person name="Lu D."/>
            <person name="Skrede I."/>
            <person name="Drula E."/>
            <person name="Henrissat B."/>
            <person name="Morin E."/>
            <person name="Kohler A."/>
            <person name="Barry K."/>
            <person name="LaButti K."/>
            <person name="Morin E."/>
            <person name="Salamov A."/>
            <person name="Lipzen A."/>
            <person name="Mereny Z."/>
            <person name="Hegedus B."/>
            <person name="Baldrian P."/>
            <person name="Stursova M."/>
            <person name="Weitz H."/>
            <person name="Taylor A."/>
            <person name="Grigoriev I.V."/>
            <person name="Nagy L.G."/>
            <person name="Martin F."/>
            <person name="Kauserud H."/>
        </authorList>
    </citation>
    <scope>NUCLEOTIDE SEQUENCE</scope>
    <source>
        <strain evidence="6">9284</strain>
    </source>
</reference>
<protein>
    <recommendedName>
        <fullName evidence="5">MYND-type domain-containing protein</fullName>
    </recommendedName>
</protein>
<comment type="caution">
    <text evidence="6">The sequence shown here is derived from an EMBL/GenBank/DDBJ whole genome shotgun (WGS) entry which is preliminary data.</text>
</comment>
<accession>A0AAD7BRT8</accession>
<dbReference type="PROSITE" id="PS50865">
    <property type="entry name" value="ZF_MYND_2"/>
    <property type="match status" value="1"/>
</dbReference>
<evidence type="ECO:0000256" key="3">
    <source>
        <dbReference type="ARBA" id="ARBA00022833"/>
    </source>
</evidence>
<dbReference type="SUPFAM" id="SSF144232">
    <property type="entry name" value="HIT/MYND zinc finger-like"/>
    <property type="match status" value="1"/>
</dbReference>
<evidence type="ECO:0000259" key="5">
    <source>
        <dbReference type="PROSITE" id="PS50865"/>
    </source>
</evidence>
<evidence type="ECO:0000313" key="7">
    <source>
        <dbReference type="Proteomes" id="UP001221142"/>
    </source>
</evidence>
<evidence type="ECO:0000256" key="4">
    <source>
        <dbReference type="PROSITE-ProRule" id="PRU00134"/>
    </source>
</evidence>
<organism evidence="6 7">
    <name type="scientific">Roridomyces roridus</name>
    <dbReference type="NCBI Taxonomy" id="1738132"/>
    <lineage>
        <taxon>Eukaryota</taxon>
        <taxon>Fungi</taxon>
        <taxon>Dikarya</taxon>
        <taxon>Basidiomycota</taxon>
        <taxon>Agaricomycotina</taxon>
        <taxon>Agaricomycetes</taxon>
        <taxon>Agaricomycetidae</taxon>
        <taxon>Agaricales</taxon>
        <taxon>Marasmiineae</taxon>
        <taxon>Mycenaceae</taxon>
        <taxon>Roridomyces</taxon>
    </lineage>
</organism>
<dbReference type="PANTHER" id="PTHR28069">
    <property type="entry name" value="GH20023P"/>
    <property type="match status" value="1"/>
</dbReference>
<keyword evidence="1" id="KW-0479">Metal-binding</keyword>
<dbReference type="InterPro" id="IPR002893">
    <property type="entry name" value="Znf_MYND"/>
</dbReference>
<dbReference type="GO" id="GO:0008270">
    <property type="term" value="F:zinc ion binding"/>
    <property type="evidence" value="ECO:0007669"/>
    <property type="project" value="UniProtKB-KW"/>
</dbReference>
<keyword evidence="2 4" id="KW-0863">Zinc-finger</keyword>
<keyword evidence="3" id="KW-0862">Zinc</keyword>
<dbReference type="Pfam" id="PF01753">
    <property type="entry name" value="zf-MYND"/>
    <property type="match status" value="1"/>
</dbReference>
<dbReference type="Gene3D" id="6.10.140.2220">
    <property type="match status" value="1"/>
</dbReference>
<dbReference type="InterPro" id="IPR046824">
    <property type="entry name" value="Mss51-like_C"/>
</dbReference>